<evidence type="ECO:0000259" key="8">
    <source>
        <dbReference type="Pfam" id="PF02771"/>
    </source>
</evidence>
<gene>
    <name evidence="10" type="ORF">B1B_09914</name>
</gene>
<comment type="cofactor">
    <cofactor evidence="1">
        <name>FAD</name>
        <dbReference type="ChEBI" id="CHEBI:57692"/>
    </cofactor>
</comment>
<dbReference type="Gene3D" id="2.40.110.10">
    <property type="entry name" value="Butyryl-CoA Dehydrogenase, subunit A, domain 2"/>
    <property type="match status" value="1"/>
</dbReference>
<dbReference type="InterPro" id="IPR046373">
    <property type="entry name" value="Acyl-CoA_Oxase/DH_mid-dom_sf"/>
</dbReference>
<dbReference type="InterPro" id="IPR006091">
    <property type="entry name" value="Acyl-CoA_Oxase/DH_mid-dom"/>
</dbReference>
<dbReference type="Gene3D" id="1.10.540.10">
    <property type="entry name" value="Acyl-CoA dehydrogenase/oxidase, N-terminal domain"/>
    <property type="match status" value="1"/>
</dbReference>
<organism evidence="10">
    <name type="scientific">mine drainage metagenome</name>
    <dbReference type="NCBI Taxonomy" id="410659"/>
    <lineage>
        <taxon>unclassified sequences</taxon>
        <taxon>metagenomes</taxon>
        <taxon>ecological metagenomes</taxon>
    </lineage>
</organism>
<name>T1AAZ4_9ZZZZ</name>
<dbReference type="Pfam" id="PF02770">
    <property type="entry name" value="Acyl-CoA_dh_M"/>
    <property type="match status" value="1"/>
</dbReference>
<keyword evidence="5" id="KW-0560">Oxidoreductase</keyword>
<comment type="similarity">
    <text evidence="2">Belongs to the acyl-CoA dehydrogenase family.</text>
</comment>
<dbReference type="AlphaFoldDB" id="T1AAZ4"/>
<evidence type="ECO:0000256" key="5">
    <source>
        <dbReference type="ARBA" id="ARBA00023002"/>
    </source>
</evidence>
<evidence type="ECO:0000313" key="10">
    <source>
        <dbReference type="EMBL" id="EQD53963.1"/>
    </source>
</evidence>
<evidence type="ECO:0000259" key="9">
    <source>
        <dbReference type="Pfam" id="PF12806"/>
    </source>
</evidence>
<accession>T1AAZ4</accession>
<dbReference type="InterPro" id="IPR036250">
    <property type="entry name" value="AcylCo_DH-like_C"/>
</dbReference>
<comment type="caution">
    <text evidence="10">The sequence shown here is derived from an EMBL/GenBank/DDBJ whole genome shotgun (WGS) entry which is preliminary data.</text>
</comment>
<dbReference type="PANTHER" id="PTHR42803">
    <property type="entry name" value="ACYL-COA DEHYDROGENASE"/>
    <property type="match status" value="1"/>
</dbReference>
<evidence type="ECO:0000256" key="2">
    <source>
        <dbReference type="ARBA" id="ARBA00009347"/>
    </source>
</evidence>
<dbReference type="GO" id="GO:0050660">
    <property type="term" value="F:flavin adenine dinucleotide binding"/>
    <property type="evidence" value="ECO:0007669"/>
    <property type="project" value="InterPro"/>
</dbReference>
<feature type="domain" description="Acetyl-CoA dehydrogenase-like C-terminal" evidence="9">
    <location>
        <begin position="466"/>
        <end position="586"/>
    </location>
</feature>
<evidence type="ECO:0000259" key="6">
    <source>
        <dbReference type="Pfam" id="PF00441"/>
    </source>
</evidence>
<keyword evidence="4" id="KW-0274">FAD</keyword>
<dbReference type="EMBL" id="AUZY01006561">
    <property type="protein sequence ID" value="EQD53963.1"/>
    <property type="molecule type" value="Genomic_DNA"/>
</dbReference>
<dbReference type="InterPro" id="IPR025878">
    <property type="entry name" value="Acyl-CoA_dh-like_C_dom"/>
</dbReference>
<dbReference type="SUPFAM" id="SSF47203">
    <property type="entry name" value="Acyl-CoA dehydrogenase C-terminal domain-like"/>
    <property type="match status" value="1"/>
</dbReference>
<dbReference type="InterPro" id="IPR052166">
    <property type="entry name" value="Diverse_Acyl-CoA_DH"/>
</dbReference>
<feature type="domain" description="Acyl-CoA dehydrogenase/oxidase N-terminal" evidence="8">
    <location>
        <begin position="45"/>
        <end position="156"/>
    </location>
</feature>
<dbReference type="InterPro" id="IPR009100">
    <property type="entry name" value="AcylCoA_DH/oxidase_NM_dom_sf"/>
</dbReference>
<reference evidence="10" key="1">
    <citation type="submission" date="2013-08" db="EMBL/GenBank/DDBJ databases">
        <authorList>
            <person name="Mendez C."/>
            <person name="Richter M."/>
            <person name="Ferrer M."/>
            <person name="Sanchez J."/>
        </authorList>
    </citation>
    <scope>NUCLEOTIDE SEQUENCE</scope>
</reference>
<sequence>MSYRAPIADIQFLFREVFPLDRLFALAPFADFDQAVTDAVLEQGGRFASEVLAPINQTGDREGARLTEAGVVMPASFKDAYHRFVADGWNGVSADRAYGGQGLPEVVGAALSEMWQSANLSFALCPLLTQGAIDTLALCASPDQKGRYLGKLVTGEWTGTMNLTEPQAGSDLGLTETLATPVGDHYEVRGQKIFITYGEHDLTANIIHLALARTPQAPAGTRGLTLFVIPRYREGSPSSRTANEVRALSIEHKMGIHASPTCVMGYGGMAGAYAEQLGGLHQGMEQMFIMMNRARLSVGQQGVGIAEQAFQAARDFARNRIQGRDLKTGADRVLIIKHPDVRRMLLTMAAQTEAARTLTLWTFFLSDLAHHAESEIERSVSGARVAFLTPVVKGFATEMAQEVTSLGIQVHGGMGYIEETGVAQLYRDARILTIYEGTTGIQAMDLLGRKLVRDQGQAWRALEADIRRSLQSPELGAVRHLVEPLRKRVDDLHGVVEHLLQEYPNDPYHCGGSAYSLLMLFGTVLGGWMLAQSAAAAARVQSESGSQPFLERKIRIAEFYMALLLPRADAYAKAAAAPSPSIMTMDDSQL</sequence>
<dbReference type="Pfam" id="PF12806">
    <property type="entry name" value="Acyl-CoA_dh_C"/>
    <property type="match status" value="1"/>
</dbReference>
<keyword evidence="3" id="KW-0285">Flavoprotein</keyword>
<dbReference type="InterPro" id="IPR013786">
    <property type="entry name" value="AcylCoA_DH/ox_N"/>
</dbReference>
<dbReference type="InterPro" id="IPR009075">
    <property type="entry name" value="AcylCo_DH/oxidase_C"/>
</dbReference>
<feature type="domain" description="Acyl-CoA dehydrogenase/oxidase C-terminal" evidence="6">
    <location>
        <begin position="282"/>
        <end position="446"/>
    </location>
</feature>
<dbReference type="InterPro" id="IPR037069">
    <property type="entry name" value="AcylCoA_DH/ox_N_sf"/>
</dbReference>
<dbReference type="Pfam" id="PF00441">
    <property type="entry name" value="Acyl-CoA_dh_1"/>
    <property type="match status" value="1"/>
</dbReference>
<dbReference type="PANTHER" id="PTHR42803:SF1">
    <property type="entry name" value="BROAD-SPECIFICITY LINEAR ACYL-COA DEHYDROGENASE FADE5"/>
    <property type="match status" value="1"/>
</dbReference>
<dbReference type="Pfam" id="PF02771">
    <property type="entry name" value="Acyl-CoA_dh_N"/>
    <property type="match status" value="1"/>
</dbReference>
<dbReference type="GO" id="GO:0016627">
    <property type="term" value="F:oxidoreductase activity, acting on the CH-CH group of donors"/>
    <property type="evidence" value="ECO:0007669"/>
    <property type="project" value="InterPro"/>
</dbReference>
<reference evidence="10" key="2">
    <citation type="journal article" date="2014" name="ISME J.">
        <title>Microbial stratification in low pH oxic and suboxic macroscopic growths along an acid mine drainage.</title>
        <authorList>
            <person name="Mendez-Garcia C."/>
            <person name="Mesa V."/>
            <person name="Sprenger R.R."/>
            <person name="Richter M."/>
            <person name="Diez M.S."/>
            <person name="Solano J."/>
            <person name="Bargiela R."/>
            <person name="Golyshina O.V."/>
            <person name="Manteca A."/>
            <person name="Ramos J.L."/>
            <person name="Gallego J.R."/>
            <person name="Llorente I."/>
            <person name="Martins Dos Santos V.A."/>
            <person name="Jensen O.N."/>
            <person name="Pelaez A.I."/>
            <person name="Sanchez J."/>
            <person name="Ferrer M."/>
        </authorList>
    </citation>
    <scope>NUCLEOTIDE SEQUENCE</scope>
</reference>
<evidence type="ECO:0000256" key="3">
    <source>
        <dbReference type="ARBA" id="ARBA00022630"/>
    </source>
</evidence>
<dbReference type="SUPFAM" id="SSF56645">
    <property type="entry name" value="Acyl-CoA dehydrogenase NM domain-like"/>
    <property type="match status" value="1"/>
</dbReference>
<evidence type="ECO:0000259" key="7">
    <source>
        <dbReference type="Pfam" id="PF02770"/>
    </source>
</evidence>
<evidence type="ECO:0000256" key="1">
    <source>
        <dbReference type="ARBA" id="ARBA00001974"/>
    </source>
</evidence>
<dbReference type="Gene3D" id="1.20.140.10">
    <property type="entry name" value="Butyryl-CoA Dehydrogenase, subunit A, domain 3"/>
    <property type="match status" value="1"/>
</dbReference>
<proteinExistence type="inferred from homology"/>
<evidence type="ECO:0000256" key="4">
    <source>
        <dbReference type="ARBA" id="ARBA00022827"/>
    </source>
</evidence>
<feature type="domain" description="Acyl-CoA oxidase/dehydrogenase middle" evidence="7">
    <location>
        <begin position="161"/>
        <end position="262"/>
    </location>
</feature>
<protein>
    <submittedName>
        <fullName evidence="10">Acyl-CoA dehydrogenase domain protein</fullName>
    </submittedName>
</protein>